<reference evidence="10" key="1">
    <citation type="submission" date="2016-10" db="EMBL/GenBank/DDBJ databases">
        <authorList>
            <person name="Varghese N."/>
            <person name="Submissions S."/>
        </authorList>
    </citation>
    <scope>NUCLEOTIDE SEQUENCE [LARGE SCALE GENOMIC DNA]</scope>
    <source>
        <strain evidence="10">DSM 21743</strain>
    </source>
</reference>
<feature type="transmembrane region" description="Helical" evidence="7">
    <location>
        <begin position="306"/>
        <end position="331"/>
    </location>
</feature>
<organism evidence="9 10">
    <name type="scientific">Microlunatus sagamiharensis</name>
    <dbReference type="NCBI Taxonomy" id="546874"/>
    <lineage>
        <taxon>Bacteria</taxon>
        <taxon>Bacillati</taxon>
        <taxon>Actinomycetota</taxon>
        <taxon>Actinomycetes</taxon>
        <taxon>Propionibacteriales</taxon>
        <taxon>Propionibacteriaceae</taxon>
        <taxon>Microlunatus</taxon>
    </lineage>
</organism>
<evidence type="ECO:0000256" key="5">
    <source>
        <dbReference type="ARBA" id="ARBA00022989"/>
    </source>
</evidence>
<keyword evidence="2 7" id="KW-0813">Transport</keyword>
<proteinExistence type="inferred from homology"/>
<evidence type="ECO:0000256" key="1">
    <source>
        <dbReference type="ARBA" id="ARBA00004651"/>
    </source>
</evidence>
<feature type="transmembrane region" description="Helical" evidence="7">
    <location>
        <begin position="202"/>
        <end position="224"/>
    </location>
</feature>
<dbReference type="InterPro" id="IPR051393">
    <property type="entry name" value="ABC_transporter_permease"/>
</dbReference>
<protein>
    <submittedName>
        <fullName evidence="9">Carbohydrate ABC transporter membrane protein 1, CUT1 family</fullName>
    </submittedName>
</protein>
<comment type="subcellular location">
    <subcellularLocation>
        <location evidence="1 7">Cell membrane</location>
        <topology evidence="1 7">Multi-pass membrane protein</topology>
    </subcellularLocation>
</comment>
<dbReference type="Pfam" id="PF00528">
    <property type="entry name" value="BPD_transp_1"/>
    <property type="match status" value="1"/>
</dbReference>
<keyword evidence="10" id="KW-1185">Reference proteome</keyword>
<evidence type="ECO:0000256" key="3">
    <source>
        <dbReference type="ARBA" id="ARBA00022475"/>
    </source>
</evidence>
<evidence type="ECO:0000313" key="9">
    <source>
        <dbReference type="EMBL" id="SDV01948.1"/>
    </source>
</evidence>
<dbReference type="RefSeq" id="WP_231918248.1">
    <property type="nucleotide sequence ID" value="NZ_LT629799.1"/>
</dbReference>
<dbReference type="PANTHER" id="PTHR30193:SF41">
    <property type="entry name" value="DIACETYLCHITOBIOSE UPTAKE SYSTEM PERMEASE PROTEIN NGCF"/>
    <property type="match status" value="1"/>
</dbReference>
<dbReference type="GO" id="GO:0055085">
    <property type="term" value="P:transmembrane transport"/>
    <property type="evidence" value="ECO:0007669"/>
    <property type="project" value="InterPro"/>
</dbReference>
<dbReference type="Gene3D" id="1.10.3720.10">
    <property type="entry name" value="MetI-like"/>
    <property type="match status" value="1"/>
</dbReference>
<feature type="domain" description="ABC transmembrane type-1" evidence="8">
    <location>
        <begin position="102"/>
        <end position="327"/>
    </location>
</feature>
<comment type="similarity">
    <text evidence="7">Belongs to the binding-protein-dependent transport system permease family.</text>
</comment>
<feature type="transmembrane region" description="Helical" evidence="7">
    <location>
        <begin position="106"/>
        <end position="127"/>
    </location>
</feature>
<dbReference type="AlphaFoldDB" id="A0A1H2N9L2"/>
<keyword evidence="4 7" id="KW-0812">Transmembrane</keyword>
<gene>
    <name evidence="9" type="ORF">SAMN04488544_3560</name>
</gene>
<dbReference type="Proteomes" id="UP000198825">
    <property type="component" value="Chromosome I"/>
</dbReference>
<keyword evidence="5 7" id="KW-1133">Transmembrane helix</keyword>
<dbReference type="STRING" id="546874.SAMN04488544_3560"/>
<evidence type="ECO:0000313" key="10">
    <source>
        <dbReference type="Proteomes" id="UP000198825"/>
    </source>
</evidence>
<evidence type="ECO:0000256" key="7">
    <source>
        <dbReference type="RuleBase" id="RU363032"/>
    </source>
</evidence>
<keyword evidence="3" id="KW-1003">Cell membrane</keyword>
<dbReference type="PROSITE" id="PS50928">
    <property type="entry name" value="ABC_TM1"/>
    <property type="match status" value="1"/>
</dbReference>
<accession>A0A1H2N9L2</accession>
<evidence type="ECO:0000256" key="6">
    <source>
        <dbReference type="ARBA" id="ARBA00023136"/>
    </source>
</evidence>
<dbReference type="InterPro" id="IPR035906">
    <property type="entry name" value="MetI-like_sf"/>
</dbReference>
<feature type="transmembrane region" description="Helical" evidence="7">
    <location>
        <begin position="41"/>
        <end position="64"/>
    </location>
</feature>
<evidence type="ECO:0000256" key="4">
    <source>
        <dbReference type="ARBA" id="ARBA00022692"/>
    </source>
</evidence>
<evidence type="ECO:0000259" key="8">
    <source>
        <dbReference type="PROSITE" id="PS50928"/>
    </source>
</evidence>
<dbReference type="InterPro" id="IPR000515">
    <property type="entry name" value="MetI-like"/>
</dbReference>
<feature type="transmembrane region" description="Helical" evidence="7">
    <location>
        <begin position="148"/>
        <end position="168"/>
    </location>
</feature>
<dbReference type="EMBL" id="LT629799">
    <property type="protein sequence ID" value="SDV01948.1"/>
    <property type="molecule type" value="Genomic_DNA"/>
</dbReference>
<feature type="transmembrane region" description="Helical" evidence="7">
    <location>
        <begin position="261"/>
        <end position="278"/>
    </location>
</feature>
<dbReference type="GO" id="GO:0005886">
    <property type="term" value="C:plasma membrane"/>
    <property type="evidence" value="ECO:0007669"/>
    <property type="project" value="UniProtKB-SubCell"/>
</dbReference>
<dbReference type="PANTHER" id="PTHR30193">
    <property type="entry name" value="ABC TRANSPORTER PERMEASE PROTEIN"/>
    <property type="match status" value="1"/>
</dbReference>
<name>A0A1H2N9L2_9ACTN</name>
<dbReference type="SUPFAM" id="SSF161098">
    <property type="entry name" value="MetI-like"/>
    <property type="match status" value="1"/>
</dbReference>
<dbReference type="CDD" id="cd06261">
    <property type="entry name" value="TM_PBP2"/>
    <property type="match status" value="1"/>
</dbReference>
<evidence type="ECO:0000256" key="2">
    <source>
        <dbReference type="ARBA" id="ARBA00022448"/>
    </source>
</evidence>
<sequence>MTAVGPVAPVEGAAAGVGLRHGLRQLGSPRWRKRNLTFDRISFFAVFLVVPLAAYIAFVVSPFVQAAYFSLTSWTGFSADIPFVGLANYTKLLDDDIFLRAVGNSVVLALVLPTVTLVLAMFFATLVTVGGSSRGNVRGLAGSSFYRIVSFFPYVVPAIVIGLIWSQIYDPNSGLLNGILTKVGLDQFQSFAWLGEVGTAKLAVMFVIVWGLVGFYMVLFIAAIKGIPAEIFEAARVDGAGRFRSTISITIPLVRDNIQTAYIYMGILALDAFVYMAALEPGGGPENSTLVISQRLFTTAFTQGQFGYACAMGVVLAVITLAYAGLVFLVIRLTGGRDEVAE</sequence>
<keyword evidence="6 7" id="KW-0472">Membrane</keyword>